<keyword evidence="3" id="KW-1185">Reference proteome</keyword>
<dbReference type="STRING" id="767434.Fraau_0155"/>
<evidence type="ECO:0008006" key="4">
    <source>
        <dbReference type="Google" id="ProtNLM"/>
    </source>
</evidence>
<dbReference type="eggNOG" id="ENOG5033KPQ">
    <property type="taxonomic scope" value="Bacteria"/>
</dbReference>
<sequence>MKMRQALIGAIAYAMVAALPLQAKANDTLAAQMGKARFHAAGLDQLSPAQLDVLQGWLARHTRPLPVVVAPSQARSARLAAAGGMVEGQQGGLVSGDIAGDGENKKKNAAIDSRIAGLFKGWGPGSIIALANGQRWRVIDDSRLQIGKPLNSPPVHIAKSLFGTWTLRVKGYNTRARLEPVN</sequence>
<name>H8L0M7_FRAAD</name>
<dbReference type="RefSeq" id="WP_014401659.1">
    <property type="nucleotide sequence ID" value="NC_017033.1"/>
</dbReference>
<dbReference type="EMBL" id="CP003350">
    <property type="protein sequence ID" value="AFC84653.1"/>
    <property type="molecule type" value="Genomic_DNA"/>
</dbReference>
<proteinExistence type="predicted"/>
<feature type="chain" id="PRO_5003613380" description="Secreted protein" evidence="1">
    <location>
        <begin position="26"/>
        <end position="182"/>
    </location>
</feature>
<keyword evidence="1" id="KW-0732">Signal</keyword>
<dbReference type="KEGG" id="fau:Fraau_0155"/>
<evidence type="ECO:0000313" key="2">
    <source>
        <dbReference type="EMBL" id="AFC84653.1"/>
    </source>
</evidence>
<reference evidence="2" key="1">
    <citation type="submission" date="2012-02" db="EMBL/GenBank/DDBJ databases">
        <title>The complete genome of Frateuria aurantia DSM 6220.</title>
        <authorList>
            <consortium name="US DOE Joint Genome Institute (JGI-PGF)"/>
            <person name="Lucas S."/>
            <person name="Copeland A."/>
            <person name="Lapidus A."/>
            <person name="Glavina del Rio T."/>
            <person name="Dalin E."/>
            <person name="Tice H."/>
            <person name="Bruce D."/>
            <person name="Goodwin L."/>
            <person name="Pitluck S."/>
            <person name="Peters L."/>
            <person name="Ovchinnikova G."/>
            <person name="Teshima H."/>
            <person name="Kyrpides N."/>
            <person name="Mavromatis K."/>
            <person name="Ivanova N."/>
            <person name="Brettin T."/>
            <person name="Detter J.C."/>
            <person name="Han C."/>
            <person name="Larimer F."/>
            <person name="Land M."/>
            <person name="Hauser L."/>
            <person name="Markowitz V."/>
            <person name="Cheng J.-F."/>
            <person name="Hugenholtz P."/>
            <person name="Woyke T."/>
            <person name="Wu D."/>
            <person name="Brambilla E."/>
            <person name="Klenk H.-P."/>
            <person name="Eisen J.A."/>
        </authorList>
    </citation>
    <scope>NUCLEOTIDE SEQUENCE</scope>
    <source>
        <strain evidence="2">DSM 6220</strain>
    </source>
</reference>
<dbReference type="HOGENOM" id="CLU_105063_0_0_6"/>
<evidence type="ECO:0000256" key="1">
    <source>
        <dbReference type="SAM" id="SignalP"/>
    </source>
</evidence>
<dbReference type="OrthoDB" id="8703271at2"/>
<feature type="signal peptide" evidence="1">
    <location>
        <begin position="1"/>
        <end position="25"/>
    </location>
</feature>
<protein>
    <recommendedName>
        <fullName evidence="4">Secreted protein</fullName>
    </recommendedName>
</protein>
<dbReference type="AlphaFoldDB" id="H8L0M7"/>
<organism evidence="2 3">
    <name type="scientific">Frateuria aurantia (strain ATCC 33424 / DSM 6220 / KCTC 2777 / LMG 1558 / NBRC 3245 / NCIMB 13370)</name>
    <name type="common">Acetobacter aurantius</name>
    <dbReference type="NCBI Taxonomy" id="767434"/>
    <lineage>
        <taxon>Bacteria</taxon>
        <taxon>Pseudomonadati</taxon>
        <taxon>Pseudomonadota</taxon>
        <taxon>Gammaproteobacteria</taxon>
        <taxon>Lysobacterales</taxon>
        <taxon>Rhodanobacteraceae</taxon>
        <taxon>Frateuria</taxon>
    </lineage>
</organism>
<dbReference type="Proteomes" id="UP000005234">
    <property type="component" value="Chromosome"/>
</dbReference>
<accession>H8L0M7</accession>
<gene>
    <name evidence="2" type="ordered locus">Fraau_0155</name>
</gene>
<evidence type="ECO:0000313" key="3">
    <source>
        <dbReference type="Proteomes" id="UP000005234"/>
    </source>
</evidence>